<name>A0AA38R2S9_9PEZI</name>
<organism evidence="2 3">
    <name type="scientific">Pleurostoma richardsiae</name>
    <dbReference type="NCBI Taxonomy" id="41990"/>
    <lineage>
        <taxon>Eukaryota</taxon>
        <taxon>Fungi</taxon>
        <taxon>Dikarya</taxon>
        <taxon>Ascomycota</taxon>
        <taxon>Pezizomycotina</taxon>
        <taxon>Sordariomycetes</taxon>
        <taxon>Sordariomycetidae</taxon>
        <taxon>Calosphaeriales</taxon>
        <taxon>Pleurostomataceae</taxon>
        <taxon>Pleurostoma</taxon>
    </lineage>
</organism>
<accession>A0AA38R2S9</accession>
<protein>
    <submittedName>
        <fullName evidence="2">Uncharacterized protein</fullName>
    </submittedName>
</protein>
<dbReference type="Proteomes" id="UP001174694">
    <property type="component" value="Unassembled WGS sequence"/>
</dbReference>
<comment type="caution">
    <text evidence="2">The sequence shown here is derived from an EMBL/GenBank/DDBJ whole genome shotgun (WGS) entry which is preliminary data.</text>
</comment>
<reference evidence="2" key="1">
    <citation type="submission" date="2022-07" db="EMBL/GenBank/DDBJ databases">
        <title>Fungi with potential for degradation of polypropylene.</title>
        <authorList>
            <person name="Gostincar C."/>
        </authorList>
    </citation>
    <scope>NUCLEOTIDE SEQUENCE</scope>
    <source>
        <strain evidence="2">EXF-13308</strain>
    </source>
</reference>
<dbReference type="EMBL" id="JANBVO010000066">
    <property type="protein sequence ID" value="KAJ9131644.1"/>
    <property type="molecule type" value="Genomic_DNA"/>
</dbReference>
<gene>
    <name evidence="2" type="ORF">NKR23_g11644</name>
</gene>
<keyword evidence="3" id="KW-1185">Reference proteome</keyword>
<evidence type="ECO:0000313" key="3">
    <source>
        <dbReference type="Proteomes" id="UP001174694"/>
    </source>
</evidence>
<evidence type="ECO:0000313" key="2">
    <source>
        <dbReference type="EMBL" id="KAJ9131644.1"/>
    </source>
</evidence>
<dbReference type="AlphaFoldDB" id="A0AA38R2S9"/>
<sequence>MIGHCLDWSYRLPYRCDGPTRPSGKLLPAAATPGFLPFRALANKKPAISHFRRRSQRIKSPNFHRPGPRSRTPRISRVLLASLADHTVLAWACAGVTCTRFSDRPV</sequence>
<proteinExistence type="predicted"/>
<evidence type="ECO:0000256" key="1">
    <source>
        <dbReference type="SAM" id="MobiDB-lite"/>
    </source>
</evidence>
<feature type="region of interest" description="Disordered" evidence="1">
    <location>
        <begin position="51"/>
        <end position="71"/>
    </location>
</feature>